<protein>
    <recommendedName>
        <fullName evidence="1">Stress-response A/B barrel domain-containing protein</fullName>
    </recommendedName>
</protein>
<dbReference type="InParanoid" id="K1X687"/>
<dbReference type="SUPFAM" id="SSF54909">
    <property type="entry name" value="Dimeric alpha+beta barrel"/>
    <property type="match status" value="1"/>
</dbReference>
<dbReference type="HOGENOM" id="CLU_080664_2_0_1"/>
<dbReference type="eggNOG" id="ENOG502S73V">
    <property type="taxonomic scope" value="Eukaryota"/>
</dbReference>
<dbReference type="OrthoDB" id="1601230at2759"/>
<dbReference type="GeneID" id="18757243"/>
<accession>K1X687</accession>
<evidence type="ECO:0000313" key="3">
    <source>
        <dbReference type="Proteomes" id="UP000006753"/>
    </source>
</evidence>
<dbReference type="PROSITE" id="PS51502">
    <property type="entry name" value="S_R_A_B_BARREL"/>
    <property type="match status" value="1"/>
</dbReference>
<evidence type="ECO:0000313" key="2">
    <source>
        <dbReference type="EMBL" id="EKD20626.1"/>
    </source>
</evidence>
<dbReference type="OMA" id="FEWKPTA"/>
<dbReference type="Pfam" id="PF07876">
    <property type="entry name" value="Dabb"/>
    <property type="match status" value="1"/>
</dbReference>
<dbReference type="InterPro" id="IPR013097">
    <property type="entry name" value="Dabb"/>
</dbReference>
<dbReference type="Proteomes" id="UP000006753">
    <property type="component" value="Unassembled WGS sequence"/>
</dbReference>
<proteinExistence type="predicted"/>
<feature type="domain" description="Stress-response A/B barrel" evidence="1">
    <location>
        <begin position="63"/>
        <end position="166"/>
    </location>
</feature>
<dbReference type="STRING" id="1072389.K1X687"/>
<dbReference type="InterPro" id="IPR011008">
    <property type="entry name" value="Dimeric_a/b-barrel"/>
</dbReference>
<organism evidence="2 3">
    <name type="scientific">Marssonina brunnea f. sp. multigermtubi (strain MB_m1)</name>
    <name type="common">Marssonina leaf spot fungus</name>
    <dbReference type="NCBI Taxonomy" id="1072389"/>
    <lineage>
        <taxon>Eukaryota</taxon>
        <taxon>Fungi</taxon>
        <taxon>Dikarya</taxon>
        <taxon>Ascomycota</taxon>
        <taxon>Pezizomycotina</taxon>
        <taxon>Leotiomycetes</taxon>
        <taxon>Helotiales</taxon>
        <taxon>Drepanopezizaceae</taxon>
        <taxon>Drepanopeziza</taxon>
    </lineage>
</organism>
<dbReference type="KEGG" id="mbe:MBM_01308"/>
<dbReference type="AlphaFoldDB" id="K1X687"/>
<dbReference type="SMART" id="SM00886">
    <property type="entry name" value="Dabb"/>
    <property type="match status" value="1"/>
</dbReference>
<dbReference type="Gene3D" id="3.30.70.100">
    <property type="match status" value="1"/>
</dbReference>
<evidence type="ECO:0000259" key="1">
    <source>
        <dbReference type="PROSITE" id="PS51502"/>
    </source>
</evidence>
<name>K1X687_MARBU</name>
<sequence length="171" mass="18573">MNRTMHRASSWKQTSIIIILVALTLLVTITFLAFPSSSSRESSSTMASSAAAASGSVVGEGSIVHIVMFQYQEGTKEEVIRDVNTRMLALKDSCVHPTTKKPYVKMGMGGKQNSPEGLTGDIEYIFVEEFASAADRTYYLEEDPVHLAFVKSLGSGVVKKVQVVDFSPGVF</sequence>
<reference evidence="2 3" key="1">
    <citation type="journal article" date="2012" name="BMC Genomics">
        <title>Sequencing the genome of Marssonina brunnea reveals fungus-poplar co-evolution.</title>
        <authorList>
            <person name="Zhu S."/>
            <person name="Cao Y.-Z."/>
            <person name="Jiang C."/>
            <person name="Tan B.-Y."/>
            <person name="Wang Z."/>
            <person name="Feng S."/>
            <person name="Zhang L."/>
            <person name="Su X.-H."/>
            <person name="Brejova B."/>
            <person name="Vinar T."/>
            <person name="Xu M."/>
            <person name="Wang M.-X."/>
            <person name="Zhang S.-G."/>
            <person name="Huang M.-R."/>
            <person name="Wu R."/>
            <person name="Zhou Y."/>
        </authorList>
    </citation>
    <scope>NUCLEOTIDE SEQUENCE [LARGE SCALE GENOMIC DNA]</scope>
    <source>
        <strain evidence="2 3">MB_m1</strain>
    </source>
</reference>
<gene>
    <name evidence="2" type="ORF">MBM_01308</name>
</gene>
<dbReference type="EMBL" id="JH921429">
    <property type="protein sequence ID" value="EKD20626.1"/>
    <property type="molecule type" value="Genomic_DNA"/>
</dbReference>
<keyword evidence="3" id="KW-1185">Reference proteome</keyword>